<dbReference type="Gene3D" id="6.10.250.2120">
    <property type="match status" value="1"/>
</dbReference>
<feature type="domain" description="Trimeric autotransporter adhesin YadA-like head" evidence="2">
    <location>
        <begin position="182"/>
        <end position="205"/>
    </location>
</feature>
<feature type="domain" description="Trimeric autotransporter adhesin YadA-like stalk" evidence="3">
    <location>
        <begin position="1112"/>
        <end position="1134"/>
    </location>
</feature>
<dbReference type="InterPro" id="IPR011049">
    <property type="entry name" value="Serralysin-like_metalloprot_C"/>
</dbReference>
<dbReference type="Proteomes" id="UP000070617">
    <property type="component" value="Unassembled WGS sequence"/>
</dbReference>
<evidence type="ECO:0000256" key="1">
    <source>
        <dbReference type="SAM" id="MobiDB-lite"/>
    </source>
</evidence>
<dbReference type="STRING" id="134605.HMPREF3206_01288"/>
<keyword evidence="5" id="KW-1185">Reference proteome</keyword>
<reference evidence="5" key="1">
    <citation type="submission" date="2016-01" db="EMBL/GenBank/DDBJ databases">
        <authorList>
            <person name="Mitreva M."/>
            <person name="Pepin K.H."/>
            <person name="Mihindukulasuriya K.A."/>
            <person name="Fulton R."/>
            <person name="Fronick C."/>
            <person name="O'Laughlin M."/>
            <person name="Miner T."/>
            <person name="Herter B."/>
            <person name="Rosa B.A."/>
            <person name="Cordes M."/>
            <person name="Tomlinson C."/>
            <person name="Wollam A."/>
            <person name="Palsikar V.B."/>
            <person name="Mardis E.R."/>
            <person name="Wilson R.K."/>
        </authorList>
    </citation>
    <scope>NUCLEOTIDE SEQUENCE [LARGE SCALE GENOMIC DNA]</scope>
    <source>
        <strain evidence="5">CMW8396</strain>
    </source>
</reference>
<gene>
    <name evidence="4" type="ORF">HMPREF3206_01288</name>
</gene>
<feature type="domain" description="Trimeric autotransporter adhesin YadA-like stalk" evidence="3">
    <location>
        <begin position="709"/>
        <end position="742"/>
    </location>
</feature>
<sequence>NMLEEKSVKHWLKRKVKVTEALLVAFLITGGIASAEETVSKAEFDALSKKVEALEKNGTNYVTILSTSEENKVAPSEGSDVVNIGTNQIGEKNKEQYYVTVVGTSNKIKNFRITPDDVKPDSIEESHAYGETVFGNGNTVADGVIIGRENIATGYSGVVLGENSKNYGHRSINIGTFTKTYGTDSIAMGFSSKALGTGALALGGYTQAKTVGAIAIGDGAIAEKGVALGYESLADRSGGEVGYYPEFGTTEREAIAKKLGKEAEYKETMKVFETSKELIEKEREYYSVIAKREEYQKQLNEQTVDLIKYNKDAQEYKDAFAKILEIKTQYKENEKKELELGKIVSTANPEYKKLEDARSTYGNIFGAYSSTMSAVSVGNEKKGIYRQITGVAAGSKDTDAVNVAQLKSLNTKVDKGATHYYSVNDIDDHVDNYKNDGAKGFYSTVAGPGSTIKQTNNQMFQGATSAILGSFNTIDAGDKEFDGVANSIVGVANTTKDANGSLIFGAGNKITNSYRGVDFAKLNVNGDSQSLAEDLRKAVANSGGSVLAIGGANTADYATLSKVIGVGNTLKGSAQNESTLNMIDGFKNTGTNIKNTTIVGSENTVENGSSNILIGDKHKLTQVSNSVILGSTEQETETTVSDVVSIGHNAKVEKKGGIALGSSSVANREKGQAGFDISTNLVSTDKSAIWKATHSAVSIGDFKKGYTRQITGVAAGSEDTDAVNVAQLKKVKDSINTAVENSKIHYYSVNSNKVGDDSNYKNNGATGDDAIAIGIGVKAKGQHAIAMGNNVESSGYASIAIGKDSEATKQGAIAIGMGAKVYAGGGVAIGTNVQAGDSPSDGDWSPVALGYGTKSLGGASTAFGYESVARGAHSIAGGDRSKATGQDSVALGQEVEASGTWSVALGQKTVASGSNSMSMGDNTKASGSNSTAMGIKTEAGGAGSTAMGYGTKAIGNWSLATGAYSKSEGKFSTAMGLSSVAKGHNSFAVSGANVEKDASNAIAMGYNATAKLTDSVALGSGSVASTKQGVAGYNPITDKNYERTPEAAAAYQKWIDAYNAWEAIDEAEKDKKAEKLKECNAMKEEYNKLVSTWESTKSAIAVGDKEKGISRQITGVAAGREDTDAVNVAQLKSVLSHPFHVFSGGKDISKGTNFTFYQMNWDFRDGLKATVEGEGENRKVVVSLDKESLKNDPDFKGPKGDKGDTGAKGDKGDTGEVGPKGDKGDTG</sequence>
<feature type="domain" description="Trimeric autotransporter adhesin YadA-like head" evidence="2">
    <location>
        <begin position="847"/>
        <end position="867"/>
    </location>
</feature>
<feature type="region of interest" description="Disordered" evidence="1">
    <location>
        <begin position="1182"/>
        <end position="1227"/>
    </location>
</feature>
<dbReference type="EMBL" id="LRPX01000066">
    <property type="protein sequence ID" value="KXA13605.1"/>
    <property type="molecule type" value="Genomic_DNA"/>
</dbReference>
<dbReference type="GO" id="GO:0019867">
    <property type="term" value="C:outer membrane"/>
    <property type="evidence" value="ECO:0007669"/>
    <property type="project" value="InterPro"/>
</dbReference>
<dbReference type="SUPFAM" id="SSF101967">
    <property type="entry name" value="Adhesin YadA, collagen-binding domain"/>
    <property type="match status" value="4"/>
</dbReference>
<dbReference type="AlphaFoldDB" id="A0A133NBD9"/>
<proteinExistence type="predicted"/>
<feature type="non-terminal residue" evidence="4">
    <location>
        <position position="1"/>
    </location>
</feature>
<protein>
    <submittedName>
        <fullName evidence="4">Hep/Hag repeat protein</fullName>
    </submittedName>
</protein>
<feature type="domain" description="Trimeric autotransporter adhesin YadA-like head" evidence="2">
    <location>
        <begin position="765"/>
        <end position="790"/>
    </location>
</feature>
<feature type="region of interest" description="Disordered" evidence="1">
    <location>
        <begin position="911"/>
        <end position="932"/>
    </location>
</feature>
<feature type="non-terminal residue" evidence="4">
    <location>
        <position position="1227"/>
    </location>
</feature>
<feature type="domain" description="Trimeric autotransporter adhesin YadA-like stalk" evidence="3">
    <location>
        <begin position="387"/>
        <end position="424"/>
    </location>
</feature>
<feature type="domain" description="Trimeric autotransporter adhesin YadA-like head" evidence="2">
    <location>
        <begin position="794"/>
        <end position="819"/>
    </location>
</feature>
<feature type="domain" description="Trimeric autotransporter adhesin YadA-like head" evidence="2">
    <location>
        <begin position="999"/>
        <end position="1022"/>
    </location>
</feature>
<dbReference type="Gene3D" id="2.150.10.10">
    <property type="entry name" value="Serralysin-like metalloprotease, C-terminal"/>
    <property type="match status" value="7"/>
</dbReference>
<dbReference type="Pfam" id="PF05662">
    <property type="entry name" value="YadA_stalk"/>
    <property type="match status" value="3"/>
</dbReference>
<feature type="domain" description="Trimeric autotransporter adhesin YadA-like head" evidence="2">
    <location>
        <begin position="644"/>
        <end position="664"/>
    </location>
</feature>
<evidence type="ECO:0000313" key="4">
    <source>
        <dbReference type="EMBL" id="KXA13605.1"/>
    </source>
</evidence>
<name>A0A133NBD9_9FUSO</name>
<comment type="caution">
    <text evidence="4">The sequence shown here is derived from an EMBL/GenBank/DDBJ whole genome shotgun (WGS) entry which is preliminary data.</text>
</comment>
<organism evidence="4 5">
    <name type="scientific">Fusobacterium equinum</name>
    <dbReference type="NCBI Taxonomy" id="134605"/>
    <lineage>
        <taxon>Bacteria</taxon>
        <taxon>Fusobacteriati</taxon>
        <taxon>Fusobacteriota</taxon>
        <taxon>Fusobacteriia</taxon>
        <taxon>Fusobacteriales</taxon>
        <taxon>Fusobacteriaceae</taxon>
        <taxon>Fusobacterium</taxon>
    </lineage>
</organism>
<feature type="domain" description="Trimeric autotransporter adhesin YadA-like head" evidence="2">
    <location>
        <begin position="869"/>
        <end position="893"/>
    </location>
</feature>
<accession>A0A133NBD9</accession>
<evidence type="ECO:0000313" key="5">
    <source>
        <dbReference type="Proteomes" id="UP000070617"/>
    </source>
</evidence>
<dbReference type="InterPro" id="IPR008635">
    <property type="entry name" value="Coiled_stalk_dom"/>
</dbReference>
<feature type="domain" description="Trimeric autotransporter adhesin YadA-like head" evidence="2">
    <location>
        <begin position="925"/>
        <end position="950"/>
    </location>
</feature>
<evidence type="ECO:0000259" key="3">
    <source>
        <dbReference type="Pfam" id="PF05662"/>
    </source>
</evidence>
<dbReference type="InterPro" id="IPR008640">
    <property type="entry name" value="Adhesin_Head_dom"/>
</dbReference>
<evidence type="ECO:0000259" key="2">
    <source>
        <dbReference type="Pfam" id="PF05658"/>
    </source>
</evidence>
<dbReference type="Pfam" id="PF05658">
    <property type="entry name" value="YadA_head"/>
    <property type="match status" value="10"/>
</dbReference>
<feature type="domain" description="Trimeric autotransporter adhesin YadA-like head" evidence="2">
    <location>
        <begin position="897"/>
        <end position="923"/>
    </location>
</feature>
<dbReference type="CDD" id="cd12820">
    <property type="entry name" value="LbR_YadA-like"/>
    <property type="match status" value="2"/>
</dbReference>
<feature type="domain" description="Trimeric autotransporter adhesin YadA-like head" evidence="2">
    <location>
        <begin position="968"/>
        <end position="989"/>
    </location>
</feature>